<sequence>MKLPDPQALSQILRSEQVTVIDTLFEHNDEFADFIIKKVLSHNERYGSYREFIKAVRIQLIQLADNYEKSMTGDLGDMVRSVISAHPRLGIQQASALSVSSAREQESLQSGKPELERQLLALNQEYEHCFPGLRFVVFVNGRSRQEITKIMRKRITRDDYNQEVRDAFSAMCDIALDRIKKENSKL</sequence>
<dbReference type="InterPro" id="IPR018020">
    <property type="entry name" value="OHCU_decarboxylase"/>
</dbReference>
<dbReference type="InterPro" id="IPR036778">
    <property type="entry name" value="OHCU_decarboxylase_sf"/>
</dbReference>
<proteinExistence type="predicted"/>
<keyword evidence="1" id="KW-0659">Purine metabolism</keyword>
<dbReference type="PANTHER" id="PTHR37987:SF1">
    <property type="entry name" value="OXO-4-HYDROXY-4-CARBOXY-5-UREIDOIMIDAZOLINE DECARBOXYLASE DOMAIN-CONTAINING PROTEIN"/>
    <property type="match status" value="1"/>
</dbReference>
<dbReference type="AlphaFoldDB" id="A0A7D9H1J7"/>
<evidence type="ECO:0000256" key="1">
    <source>
        <dbReference type="ARBA" id="ARBA00022631"/>
    </source>
</evidence>
<evidence type="ECO:0000259" key="2">
    <source>
        <dbReference type="Pfam" id="PF09349"/>
    </source>
</evidence>
<gene>
    <name evidence="3" type="ORF">DEBR0S3_00562G</name>
</gene>
<dbReference type="PANTHER" id="PTHR37987">
    <property type="entry name" value="CHROMOSOME 9, WHOLE GENOME SHOTGUN SEQUENCE"/>
    <property type="match status" value="1"/>
</dbReference>
<reference evidence="3 4" key="1">
    <citation type="submission" date="2019-07" db="EMBL/GenBank/DDBJ databases">
        <authorList>
            <person name="Friedrich A."/>
            <person name="Schacherer J."/>
        </authorList>
    </citation>
    <scope>NUCLEOTIDE SEQUENCE [LARGE SCALE GENOMIC DNA]</scope>
</reference>
<dbReference type="SUPFAM" id="SSF158694">
    <property type="entry name" value="UraD-Like"/>
    <property type="match status" value="1"/>
</dbReference>
<keyword evidence="4" id="KW-1185">Reference proteome</keyword>
<evidence type="ECO:0000313" key="3">
    <source>
        <dbReference type="EMBL" id="VUG18027.1"/>
    </source>
</evidence>
<evidence type="ECO:0000313" key="4">
    <source>
        <dbReference type="Proteomes" id="UP000478008"/>
    </source>
</evidence>
<dbReference type="Gene3D" id="1.10.3330.10">
    <property type="entry name" value="Oxo-4-hydroxy-4-carboxy-5-ureidoimidazoline decarboxylase"/>
    <property type="match status" value="1"/>
</dbReference>
<accession>A0A7D9H1J7</accession>
<protein>
    <submittedName>
        <fullName evidence="3">DEBR0S3_00562g1_1</fullName>
    </submittedName>
</protein>
<dbReference type="EMBL" id="CABFWN010000003">
    <property type="protein sequence ID" value="VUG18027.1"/>
    <property type="molecule type" value="Genomic_DNA"/>
</dbReference>
<dbReference type="Pfam" id="PF09349">
    <property type="entry name" value="OHCU_decarbox"/>
    <property type="match status" value="1"/>
</dbReference>
<feature type="domain" description="Oxo-4-hydroxy-4-carboxy-5-ureidoimidazoline decarboxylase" evidence="2">
    <location>
        <begin position="14"/>
        <end position="180"/>
    </location>
</feature>
<name>A0A7D9H1J7_DEKBR</name>
<dbReference type="Proteomes" id="UP000478008">
    <property type="component" value="Unassembled WGS sequence"/>
</dbReference>
<organism evidence="3 4">
    <name type="scientific">Dekkera bruxellensis</name>
    <name type="common">Brettanomyces custersii</name>
    <dbReference type="NCBI Taxonomy" id="5007"/>
    <lineage>
        <taxon>Eukaryota</taxon>
        <taxon>Fungi</taxon>
        <taxon>Dikarya</taxon>
        <taxon>Ascomycota</taxon>
        <taxon>Saccharomycotina</taxon>
        <taxon>Pichiomycetes</taxon>
        <taxon>Pichiales</taxon>
        <taxon>Pichiaceae</taxon>
        <taxon>Brettanomyces</taxon>
    </lineage>
</organism>
<dbReference type="GO" id="GO:0006144">
    <property type="term" value="P:purine nucleobase metabolic process"/>
    <property type="evidence" value="ECO:0007669"/>
    <property type="project" value="UniProtKB-KW"/>
</dbReference>